<evidence type="ECO:0000256" key="1">
    <source>
        <dbReference type="SAM" id="MobiDB-lite"/>
    </source>
</evidence>
<protein>
    <submittedName>
        <fullName evidence="2">Uncharacterized protein</fullName>
    </submittedName>
</protein>
<feature type="region of interest" description="Disordered" evidence="1">
    <location>
        <begin position="74"/>
        <end position="93"/>
    </location>
</feature>
<sequence>MRQAGDWLDGLAGRPQPAPSEGAAESESKEAWQQGQRLRRGLDRLPQPPLAAMDWAEVRARAGLQLQPAAVTALKNPPPESANHSPLRHSKPSGGRWAWGLAASFMLGGVLLWPLLSSKDPGSAEGAWRGAPPTPEAAVAVWRVADVAEISRLSVDLSAQLEALGASVEIASRMPSGARDRDGLWLHIRCAAACDAARVDQRLAELETALQPAADGTRSLSLKLLPR</sequence>
<feature type="region of interest" description="Disordered" evidence="1">
    <location>
        <begin position="1"/>
        <end position="46"/>
    </location>
</feature>
<dbReference type="EMBL" id="POSP01000003">
    <property type="protein sequence ID" value="PND38015.1"/>
    <property type="molecule type" value="Genomic_DNA"/>
</dbReference>
<organism evidence="2 3">
    <name type="scientific">Kinneretia aquatilis</name>
    <dbReference type="NCBI Taxonomy" id="2070761"/>
    <lineage>
        <taxon>Bacteria</taxon>
        <taxon>Pseudomonadati</taxon>
        <taxon>Pseudomonadota</taxon>
        <taxon>Betaproteobacteria</taxon>
        <taxon>Burkholderiales</taxon>
        <taxon>Sphaerotilaceae</taxon>
        <taxon>Roseateles</taxon>
    </lineage>
</organism>
<gene>
    <name evidence="2" type="ORF">C1O66_11110</name>
</gene>
<dbReference type="AlphaFoldDB" id="A0A2N8KX35"/>
<keyword evidence="3" id="KW-1185">Reference proteome</keyword>
<name>A0A2N8KX35_9BURK</name>
<accession>A0A2N8KX35</accession>
<reference evidence="2 3" key="1">
    <citation type="submission" date="2018-01" db="EMBL/GenBank/DDBJ databases">
        <title>Draft genome sequence of Paucibacter aquatile CR182 isolated from freshwater of the Nakdong River.</title>
        <authorList>
            <person name="Choi A."/>
            <person name="Chung E.J."/>
        </authorList>
    </citation>
    <scope>NUCLEOTIDE SEQUENCE [LARGE SCALE GENOMIC DNA]</scope>
    <source>
        <strain evidence="2 3">CR182</strain>
    </source>
</reference>
<proteinExistence type="predicted"/>
<dbReference type="Proteomes" id="UP000235916">
    <property type="component" value="Unassembled WGS sequence"/>
</dbReference>
<evidence type="ECO:0000313" key="3">
    <source>
        <dbReference type="Proteomes" id="UP000235916"/>
    </source>
</evidence>
<comment type="caution">
    <text evidence="2">The sequence shown here is derived from an EMBL/GenBank/DDBJ whole genome shotgun (WGS) entry which is preliminary data.</text>
</comment>
<feature type="compositionally biased region" description="Low complexity" evidence="1">
    <location>
        <begin position="19"/>
        <end position="36"/>
    </location>
</feature>
<evidence type="ECO:0000313" key="2">
    <source>
        <dbReference type="EMBL" id="PND38015.1"/>
    </source>
</evidence>